<evidence type="ECO:0000256" key="6">
    <source>
        <dbReference type="ARBA" id="ARBA00022737"/>
    </source>
</evidence>
<keyword evidence="12" id="KW-0675">Receptor</keyword>
<reference evidence="17" key="1">
    <citation type="submission" date="2018-02" db="EMBL/GenBank/DDBJ databases">
        <authorList>
            <person name="Cohen D.B."/>
            <person name="Kent A.D."/>
        </authorList>
    </citation>
    <scope>NUCLEOTIDE SEQUENCE</scope>
</reference>
<dbReference type="InterPro" id="IPR011009">
    <property type="entry name" value="Kinase-like_dom_sf"/>
</dbReference>
<evidence type="ECO:0000256" key="1">
    <source>
        <dbReference type="ARBA" id="ARBA00004167"/>
    </source>
</evidence>
<evidence type="ECO:0000256" key="7">
    <source>
        <dbReference type="ARBA" id="ARBA00022741"/>
    </source>
</evidence>
<dbReference type="InterPro" id="IPR017441">
    <property type="entry name" value="Protein_kinase_ATP_BS"/>
</dbReference>
<dbReference type="Gene3D" id="3.30.430.20">
    <property type="entry name" value="Gnk2 domain, C-X8-C-X2-C motif"/>
    <property type="match status" value="1"/>
</dbReference>
<organism evidence="17">
    <name type="scientific">Fagus sylvatica</name>
    <name type="common">Beechnut</name>
    <dbReference type="NCBI Taxonomy" id="28930"/>
    <lineage>
        <taxon>Eukaryota</taxon>
        <taxon>Viridiplantae</taxon>
        <taxon>Streptophyta</taxon>
        <taxon>Embryophyta</taxon>
        <taxon>Tracheophyta</taxon>
        <taxon>Spermatophyta</taxon>
        <taxon>Magnoliopsida</taxon>
        <taxon>eudicotyledons</taxon>
        <taxon>Gunneridae</taxon>
        <taxon>Pentapetalae</taxon>
        <taxon>rosids</taxon>
        <taxon>fabids</taxon>
        <taxon>Fagales</taxon>
        <taxon>Fagaceae</taxon>
        <taxon>Fagus</taxon>
    </lineage>
</organism>
<evidence type="ECO:0000256" key="12">
    <source>
        <dbReference type="ARBA" id="ARBA00023170"/>
    </source>
</evidence>
<feature type="domain" description="Protein kinase" evidence="15">
    <location>
        <begin position="269"/>
        <end position="324"/>
    </location>
</feature>
<dbReference type="GO" id="GO:0004674">
    <property type="term" value="F:protein serine/threonine kinase activity"/>
    <property type="evidence" value="ECO:0007669"/>
    <property type="project" value="UniProtKB-KW"/>
</dbReference>
<comment type="subcellular location">
    <subcellularLocation>
        <location evidence="1">Membrane</location>
        <topology evidence="1">Single-pass membrane protein</topology>
    </subcellularLocation>
</comment>
<name>A0A2N9IPE3_FAGSY</name>
<evidence type="ECO:0000259" key="16">
    <source>
        <dbReference type="PROSITE" id="PS51473"/>
    </source>
</evidence>
<dbReference type="Pfam" id="PF01657">
    <property type="entry name" value="Stress-antifung"/>
    <property type="match status" value="1"/>
</dbReference>
<evidence type="ECO:0000256" key="8">
    <source>
        <dbReference type="ARBA" id="ARBA00022777"/>
    </source>
</evidence>
<keyword evidence="5" id="KW-0732">Signal</keyword>
<dbReference type="InterPro" id="IPR000719">
    <property type="entry name" value="Prot_kinase_dom"/>
</dbReference>
<gene>
    <name evidence="17" type="ORF">FSB_LOCUS53881</name>
</gene>
<protein>
    <recommendedName>
        <fullName evidence="18">Gnk2-homologous domain-containing protein</fullName>
    </recommendedName>
</protein>
<dbReference type="CDD" id="cd23509">
    <property type="entry name" value="Gnk2-like"/>
    <property type="match status" value="1"/>
</dbReference>
<keyword evidence="8" id="KW-0418">Kinase</keyword>
<feature type="domain" description="Gnk2-homologous" evidence="16">
    <location>
        <begin position="15"/>
        <end position="124"/>
    </location>
</feature>
<evidence type="ECO:0000256" key="14">
    <source>
        <dbReference type="SAM" id="Phobius"/>
    </source>
</evidence>
<keyword evidence="11 14" id="KW-0472">Membrane</keyword>
<evidence type="ECO:0000256" key="4">
    <source>
        <dbReference type="ARBA" id="ARBA00022692"/>
    </source>
</evidence>
<keyword evidence="4 14" id="KW-0812">Transmembrane</keyword>
<keyword evidence="9 13" id="KW-0067">ATP-binding</keyword>
<evidence type="ECO:0000313" key="17">
    <source>
        <dbReference type="EMBL" id="SPD25999.1"/>
    </source>
</evidence>
<dbReference type="AlphaFoldDB" id="A0A2N9IPE3"/>
<dbReference type="GO" id="GO:0005524">
    <property type="term" value="F:ATP binding"/>
    <property type="evidence" value="ECO:0007669"/>
    <property type="project" value="UniProtKB-UniRule"/>
</dbReference>
<evidence type="ECO:0000256" key="10">
    <source>
        <dbReference type="ARBA" id="ARBA00022989"/>
    </source>
</evidence>
<dbReference type="PANTHER" id="PTHR27002">
    <property type="entry name" value="RECEPTOR-LIKE SERINE/THREONINE-PROTEIN KINASE SD1-8"/>
    <property type="match status" value="1"/>
</dbReference>
<evidence type="ECO:0008006" key="18">
    <source>
        <dbReference type="Google" id="ProtNLM"/>
    </source>
</evidence>
<dbReference type="InterPro" id="IPR002902">
    <property type="entry name" value="GNK2"/>
</dbReference>
<evidence type="ECO:0000256" key="5">
    <source>
        <dbReference type="ARBA" id="ARBA00022729"/>
    </source>
</evidence>
<dbReference type="PROSITE" id="PS00107">
    <property type="entry name" value="PROTEIN_KINASE_ATP"/>
    <property type="match status" value="1"/>
</dbReference>
<keyword evidence="2" id="KW-0723">Serine/threonine-protein kinase</keyword>
<dbReference type="GO" id="GO:0005886">
    <property type="term" value="C:plasma membrane"/>
    <property type="evidence" value="ECO:0007669"/>
    <property type="project" value="TreeGrafter"/>
</dbReference>
<dbReference type="FunFam" id="3.30.430.20:FF:000002">
    <property type="entry name" value="Cysteine-rich receptor-like protein kinase 10"/>
    <property type="match status" value="1"/>
</dbReference>
<feature type="binding site" evidence="13">
    <location>
        <position position="297"/>
    </location>
    <ligand>
        <name>ATP</name>
        <dbReference type="ChEBI" id="CHEBI:30616"/>
    </ligand>
</feature>
<dbReference type="PROSITE" id="PS51473">
    <property type="entry name" value="GNK2"/>
    <property type="match status" value="1"/>
</dbReference>
<evidence type="ECO:0000259" key="15">
    <source>
        <dbReference type="PROSITE" id="PS50011"/>
    </source>
</evidence>
<dbReference type="SUPFAM" id="SSF56112">
    <property type="entry name" value="Protein kinase-like (PK-like)"/>
    <property type="match status" value="1"/>
</dbReference>
<dbReference type="EMBL" id="OIVN01006139">
    <property type="protein sequence ID" value="SPD25999.1"/>
    <property type="molecule type" value="Genomic_DNA"/>
</dbReference>
<evidence type="ECO:0000256" key="11">
    <source>
        <dbReference type="ARBA" id="ARBA00023136"/>
    </source>
</evidence>
<dbReference type="Gene3D" id="3.30.200.20">
    <property type="entry name" value="Phosphorylase Kinase, domain 1"/>
    <property type="match status" value="1"/>
</dbReference>
<dbReference type="PROSITE" id="PS50011">
    <property type="entry name" value="PROTEIN_KINASE_DOM"/>
    <property type="match status" value="1"/>
</dbReference>
<evidence type="ECO:0000256" key="3">
    <source>
        <dbReference type="ARBA" id="ARBA00022679"/>
    </source>
</evidence>
<proteinExistence type="predicted"/>
<sequence length="324" mass="35484">MDFLDFKKGTKPPSHSSVKAYAHTENVSANYVNQFDGDLQKLLESLKNEAAAGGSLRKFAAGNASAPNFMTLYALVHCTPDLSHQQCIGCLDDATKAIPQCCAGKEGGRVIMPSCNIRFEVYSFFDSTAPLSTNYSTTSKAKDLSKAHLSTAAAARSNICRRRKSCTLPSNTEHSFHSLHLSAHGALERYLKMKATRGYSGNSWNGTSTSRTVIIIVVPTVAFVVLIVSFCIYLRVRKPRDKAEDVDEIGSVESLQFDFSTIRAATDDFSEANKLGQGGFGAVYKGTFYKGQVIAVKRLSRDSGQGVLKFKNEEDWWPNFSTVI</sequence>
<dbReference type="InterPro" id="IPR038408">
    <property type="entry name" value="GNK2_sf"/>
</dbReference>
<accession>A0A2N9IPE3</accession>
<keyword evidence="10 14" id="KW-1133">Transmembrane helix</keyword>
<evidence type="ECO:0000256" key="2">
    <source>
        <dbReference type="ARBA" id="ARBA00022527"/>
    </source>
</evidence>
<keyword evidence="3" id="KW-0808">Transferase</keyword>
<evidence type="ECO:0000256" key="13">
    <source>
        <dbReference type="PROSITE-ProRule" id="PRU10141"/>
    </source>
</evidence>
<keyword evidence="7 13" id="KW-0547">Nucleotide-binding</keyword>
<dbReference type="PANTHER" id="PTHR27002:SF1073">
    <property type="entry name" value="CYSTEINE-RICH RECEPTOR-LIKE PROTEIN KINASE 29"/>
    <property type="match status" value="1"/>
</dbReference>
<evidence type="ECO:0000256" key="9">
    <source>
        <dbReference type="ARBA" id="ARBA00022840"/>
    </source>
</evidence>
<feature type="transmembrane region" description="Helical" evidence="14">
    <location>
        <begin position="213"/>
        <end position="234"/>
    </location>
</feature>
<keyword evidence="6" id="KW-0677">Repeat</keyword>